<evidence type="ECO:0000313" key="2">
    <source>
        <dbReference type="EMBL" id="SDS62152.1"/>
    </source>
</evidence>
<keyword evidence="1" id="KW-0472">Membrane</keyword>
<keyword evidence="3" id="KW-1185">Reference proteome</keyword>
<dbReference type="AlphaFoldDB" id="A0A1H1TPR2"/>
<reference evidence="2 3" key="1">
    <citation type="submission" date="2016-10" db="EMBL/GenBank/DDBJ databases">
        <authorList>
            <person name="de Groot N.N."/>
        </authorList>
    </citation>
    <scope>NUCLEOTIDE SEQUENCE [LARGE SCALE GENOMIC DNA]</scope>
    <source>
        <strain evidence="2 3">DSM 22126</strain>
    </source>
</reference>
<evidence type="ECO:0000313" key="3">
    <source>
        <dbReference type="Proteomes" id="UP000185663"/>
    </source>
</evidence>
<name>A0A1H1TPR2_9CELL</name>
<sequence length="96" mass="10987">MQIFWGIIAFLLFLYLILLIGRLVLDWVQVFARDWRPQGFMLLVAETVYTTTDPPLRALRKVIPPLRIGQVSLDLGFIILFIAVSIARTWASILAT</sequence>
<dbReference type="Pfam" id="PF02325">
    <property type="entry name" value="CCB3_YggT"/>
    <property type="match status" value="1"/>
</dbReference>
<dbReference type="InterPro" id="IPR003425">
    <property type="entry name" value="CCB3/YggT"/>
</dbReference>
<feature type="transmembrane region" description="Helical" evidence="1">
    <location>
        <begin position="71"/>
        <end position="91"/>
    </location>
</feature>
<protein>
    <submittedName>
        <fullName evidence="2">YggT family protein</fullName>
    </submittedName>
</protein>
<organism evidence="2 3">
    <name type="scientific">Paraoerskovia marina</name>
    <dbReference type="NCBI Taxonomy" id="545619"/>
    <lineage>
        <taxon>Bacteria</taxon>
        <taxon>Bacillati</taxon>
        <taxon>Actinomycetota</taxon>
        <taxon>Actinomycetes</taxon>
        <taxon>Micrococcales</taxon>
        <taxon>Cellulomonadaceae</taxon>
        <taxon>Paraoerskovia</taxon>
    </lineage>
</organism>
<keyword evidence="1" id="KW-0812">Transmembrane</keyword>
<keyword evidence="1" id="KW-1133">Transmembrane helix</keyword>
<proteinExistence type="predicted"/>
<gene>
    <name evidence="2" type="ORF">SAMN04489860_1964</name>
</gene>
<dbReference type="Proteomes" id="UP000185663">
    <property type="component" value="Chromosome I"/>
</dbReference>
<evidence type="ECO:0000256" key="1">
    <source>
        <dbReference type="SAM" id="Phobius"/>
    </source>
</evidence>
<dbReference type="RefSeq" id="WP_029252649.1">
    <property type="nucleotide sequence ID" value="NZ_LT629776.1"/>
</dbReference>
<dbReference type="EMBL" id="LT629776">
    <property type="protein sequence ID" value="SDS62152.1"/>
    <property type="molecule type" value="Genomic_DNA"/>
</dbReference>
<accession>A0A1H1TPR2</accession>
<dbReference type="GO" id="GO:0016020">
    <property type="term" value="C:membrane"/>
    <property type="evidence" value="ECO:0007669"/>
    <property type="project" value="InterPro"/>
</dbReference>
<dbReference type="STRING" id="545619.SAMN04489860_1964"/>
<dbReference type="OrthoDB" id="3216131at2"/>
<dbReference type="eggNOG" id="COG0762">
    <property type="taxonomic scope" value="Bacteria"/>
</dbReference>
<feature type="transmembrane region" description="Helical" evidence="1">
    <location>
        <begin position="6"/>
        <end position="25"/>
    </location>
</feature>